<organism evidence="1">
    <name type="scientific">marine sediment metagenome</name>
    <dbReference type="NCBI Taxonomy" id="412755"/>
    <lineage>
        <taxon>unclassified sequences</taxon>
        <taxon>metagenomes</taxon>
        <taxon>ecological metagenomes</taxon>
    </lineage>
</organism>
<accession>X0WIW3</accession>
<feature type="non-terminal residue" evidence="1">
    <location>
        <position position="1"/>
    </location>
</feature>
<evidence type="ECO:0000313" key="1">
    <source>
        <dbReference type="EMBL" id="GAG30914.1"/>
    </source>
</evidence>
<dbReference type="EMBL" id="BARS01045279">
    <property type="protein sequence ID" value="GAG30914.1"/>
    <property type="molecule type" value="Genomic_DNA"/>
</dbReference>
<reference evidence="1" key="1">
    <citation type="journal article" date="2014" name="Front. Microbiol.">
        <title>High frequency of phylogenetically diverse reductive dehalogenase-homologous genes in deep subseafloor sedimentary metagenomes.</title>
        <authorList>
            <person name="Kawai M."/>
            <person name="Futagami T."/>
            <person name="Toyoda A."/>
            <person name="Takaki Y."/>
            <person name="Nishi S."/>
            <person name="Hori S."/>
            <person name="Arai W."/>
            <person name="Tsubouchi T."/>
            <person name="Morono Y."/>
            <person name="Uchiyama I."/>
            <person name="Ito T."/>
            <person name="Fujiyama A."/>
            <person name="Inagaki F."/>
            <person name="Takami H."/>
        </authorList>
    </citation>
    <scope>NUCLEOTIDE SEQUENCE</scope>
    <source>
        <strain evidence="1">Expedition CK06-06</strain>
    </source>
</reference>
<proteinExistence type="predicted"/>
<gene>
    <name evidence="1" type="ORF">S01H1_68280</name>
</gene>
<protein>
    <submittedName>
        <fullName evidence="1">Uncharacterized protein</fullName>
    </submittedName>
</protein>
<name>X0WIW3_9ZZZZ</name>
<comment type="caution">
    <text evidence="1">The sequence shown here is derived from an EMBL/GenBank/DDBJ whole genome shotgun (WGS) entry which is preliminary data.</text>
</comment>
<dbReference type="AlphaFoldDB" id="X0WIW3"/>
<sequence>RPEFALGVYRWRLEHTKDWVDKRLKVESF</sequence>